<dbReference type="EMBL" id="KV454414">
    <property type="protein sequence ID" value="ODQ63647.1"/>
    <property type="molecule type" value="Genomic_DNA"/>
</dbReference>
<evidence type="ECO:0000313" key="2">
    <source>
        <dbReference type="Proteomes" id="UP000095009"/>
    </source>
</evidence>
<dbReference type="Proteomes" id="UP000095009">
    <property type="component" value="Unassembled WGS sequence"/>
</dbReference>
<evidence type="ECO:0008006" key="3">
    <source>
        <dbReference type="Google" id="ProtNLM"/>
    </source>
</evidence>
<dbReference type="Gene3D" id="2.60.40.640">
    <property type="match status" value="1"/>
</dbReference>
<dbReference type="AlphaFoldDB" id="A0A1E3PFJ0"/>
<organism evidence="1 2">
    <name type="scientific">Nadsonia fulvescens var. elongata DSM 6958</name>
    <dbReference type="NCBI Taxonomy" id="857566"/>
    <lineage>
        <taxon>Eukaryota</taxon>
        <taxon>Fungi</taxon>
        <taxon>Dikarya</taxon>
        <taxon>Ascomycota</taxon>
        <taxon>Saccharomycotina</taxon>
        <taxon>Dipodascomycetes</taxon>
        <taxon>Dipodascales</taxon>
        <taxon>Dipodascales incertae sedis</taxon>
        <taxon>Nadsonia</taxon>
    </lineage>
</organism>
<proteinExistence type="predicted"/>
<gene>
    <name evidence="1" type="ORF">NADFUDRAFT_84274</name>
</gene>
<keyword evidence="2" id="KW-1185">Reference proteome</keyword>
<dbReference type="InterPro" id="IPR014752">
    <property type="entry name" value="Arrestin-like_C"/>
</dbReference>
<name>A0A1E3PFJ0_9ASCO</name>
<evidence type="ECO:0000313" key="1">
    <source>
        <dbReference type="EMBL" id="ODQ63647.1"/>
    </source>
</evidence>
<protein>
    <recommendedName>
        <fullName evidence="3">Arrestin-like N-terminal domain-containing protein</fullName>
    </recommendedName>
</protein>
<reference evidence="1 2" key="1">
    <citation type="journal article" date="2016" name="Proc. Natl. Acad. Sci. U.S.A.">
        <title>Comparative genomics of biotechnologically important yeasts.</title>
        <authorList>
            <person name="Riley R."/>
            <person name="Haridas S."/>
            <person name="Wolfe K.H."/>
            <person name="Lopes M.R."/>
            <person name="Hittinger C.T."/>
            <person name="Goeker M."/>
            <person name="Salamov A.A."/>
            <person name="Wisecaver J.H."/>
            <person name="Long T.M."/>
            <person name="Calvey C.H."/>
            <person name="Aerts A.L."/>
            <person name="Barry K.W."/>
            <person name="Choi C."/>
            <person name="Clum A."/>
            <person name="Coughlan A.Y."/>
            <person name="Deshpande S."/>
            <person name="Douglass A.P."/>
            <person name="Hanson S.J."/>
            <person name="Klenk H.-P."/>
            <person name="LaButti K.M."/>
            <person name="Lapidus A."/>
            <person name="Lindquist E.A."/>
            <person name="Lipzen A.M."/>
            <person name="Meier-Kolthoff J.P."/>
            <person name="Ohm R.A."/>
            <person name="Otillar R.P."/>
            <person name="Pangilinan J.L."/>
            <person name="Peng Y."/>
            <person name="Rokas A."/>
            <person name="Rosa C.A."/>
            <person name="Scheuner C."/>
            <person name="Sibirny A.A."/>
            <person name="Slot J.C."/>
            <person name="Stielow J.B."/>
            <person name="Sun H."/>
            <person name="Kurtzman C.P."/>
            <person name="Blackwell M."/>
            <person name="Grigoriev I.V."/>
            <person name="Jeffries T.W."/>
        </authorList>
    </citation>
    <scope>NUCLEOTIDE SEQUENCE [LARGE SCALE GENOMIC DNA]</scope>
    <source>
        <strain evidence="1 2">DSM 6958</strain>
    </source>
</reference>
<accession>A0A1E3PFJ0</accession>
<sequence length="209" mass="22518">MINTRTAQKIRSSSAQSKTLQLTILGNSQKSFYEPGDRIEGLVTVEAPNAADVDVTNLSVRLTGTSVTADPKSSAKVADCFLSHREVFPDSRLPRNKLVQRSTKLDLIFSFELPHSPNLASTSMSSDSRVAYTVSAELGLSTSTKKIFGTLNNPSWRLGISGGRGKSTSPMRTSEDIVVVVNPLGSYDDCLTLCDNSVEYGNLNQNVAA</sequence>